<feature type="region of interest" description="Disordered" evidence="1">
    <location>
        <begin position="1"/>
        <end position="21"/>
    </location>
</feature>
<proteinExistence type="predicted"/>
<reference evidence="2" key="1">
    <citation type="submission" date="2020-02" db="EMBL/GenBank/DDBJ databases">
        <authorList>
            <person name="Meier V. D."/>
        </authorList>
    </citation>
    <scope>NUCLEOTIDE SEQUENCE</scope>
    <source>
        <strain evidence="2">AVDCRST_MAG51</strain>
    </source>
</reference>
<name>A0A6J4NVW5_9BURK</name>
<feature type="non-terminal residue" evidence="2">
    <location>
        <position position="21"/>
    </location>
</feature>
<gene>
    <name evidence="2" type="ORF">AVDCRST_MAG51-648</name>
</gene>
<protein>
    <submittedName>
        <fullName evidence="2">Uncharacterized protein</fullName>
    </submittedName>
</protein>
<accession>A0A6J4NVW5</accession>
<evidence type="ECO:0000313" key="2">
    <source>
        <dbReference type="EMBL" id="CAA9396826.1"/>
    </source>
</evidence>
<feature type="non-terminal residue" evidence="2">
    <location>
        <position position="1"/>
    </location>
</feature>
<sequence>GRFSESRQDLPEQVRRLQRPR</sequence>
<feature type="compositionally biased region" description="Basic and acidic residues" evidence="1">
    <location>
        <begin position="1"/>
        <end position="15"/>
    </location>
</feature>
<dbReference type="AlphaFoldDB" id="A0A6J4NVW5"/>
<evidence type="ECO:0000256" key="1">
    <source>
        <dbReference type="SAM" id="MobiDB-lite"/>
    </source>
</evidence>
<organism evidence="2">
    <name type="scientific">uncultured Ramlibacter sp</name>
    <dbReference type="NCBI Taxonomy" id="260755"/>
    <lineage>
        <taxon>Bacteria</taxon>
        <taxon>Pseudomonadati</taxon>
        <taxon>Pseudomonadota</taxon>
        <taxon>Betaproteobacteria</taxon>
        <taxon>Burkholderiales</taxon>
        <taxon>Comamonadaceae</taxon>
        <taxon>Ramlibacter</taxon>
        <taxon>environmental samples</taxon>
    </lineage>
</organism>
<dbReference type="EMBL" id="CADCUX010000177">
    <property type="protein sequence ID" value="CAA9396826.1"/>
    <property type="molecule type" value="Genomic_DNA"/>
</dbReference>